<keyword evidence="2" id="KW-0378">Hydrolase</keyword>
<dbReference type="AlphaFoldDB" id="A0AAD8CA34"/>
<dbReference type="GO" id="GO:0008237">
    <property type="term" value="F:metallopeptidase activity"/>
    <property type="evidence" value="ECO:0007669"/>
    <property type="project" value="UniProtKB-KW"/>
</dbReference>
<accession>A0AAD8CA34</accession>
<proteinExistence type="predicted"/>
<evidence type="ECO:0000256" key="3">
    <source>
        <dbReference type="ARBA" id="ARBA00022833"/>
    </source>
</evidence>
<organism evidence="8 9">
    <name type="scientific">Biomphalaria pfeifferi</name>
    <name type="common">Bloodfluke planorb</name>
    <name type="synonym">Freshwater snail</name>
    <dbReference type="NCBI Taxonomy" id="112525"/>
    <lineage>
        <taxon>Eukaryota</taxon>
        <taxon>Metazoa</taxon>
        <taxon>Spiralia</taxon>
        <taxon>Lophotrochozoa</taxon>
        <taxon>Mollusca</taxon>
        <taxon>Gastropoda</taxon>
        <taxon>Heterobranchia</taxon>
        <taxon>Euthyneura</taxon>
        <taxon>Panpulmonata</taxon>
        <taxon>Hygrophila</taxon>
        <taxon>Lymnaeoidea</taxon>
        <taxon>Planorbidae</taxon>
        <taxon>Biomphalaria</taxon>
    </lineage>
</organism>
<dbReference type="InterPro" id="IPR041645">
    <property type="entry name" value="ADAMTS_CR_2"/>
</dbReference>
<keyword evidence="6" id="KW-0812">Transmembrane</keyword>
<comment type="caution">
    <text evidence="8">The sequence shown here is derived from an EMBL/GenBank/DDBJ whole genome shotgun (WGS) entry which is preliminary data.</text>
</comment>
<keyword evidence="5" id="KW-0325">Glycoprotein</keyword>
<keyword evidence="8" id="KW-0482">Metalloprotease</keyword>
<dbReference type="Proteomes" id="UP001233172">
    <property type="component" value="Unassembled WGS sequence"/>
</dbReference>
<feature type="transmembrane region" description="Helical" evidence="6">
    <location>
        <begin position="283"/>
        <end position="305"/>
    </location>
</feature>
<evidence type="ECO:0000256" key="2">
    <source>
        <dbReference type="ARBA" id="ARBA00022801"/>
    </source>
</evidence>
<evidence type="ECO:0000256" key="5">
    <source>
        <dbReference type="ARBA" id="ARBA00023180"/>
    </source>
</evidence>
<keyword evidence="9" id="KW-1185">Reference proteome</keyword>
<evidence type="ECO:0000313" key="8">
    <source>
        <dbReference type="EMBL" id="KAK0068499.1"/>
    </source>
</evidence>
<dbReference type="GO" id="GO:0046872">
    <property type="term" value="F:metal ion binding"/>
    <property type="evidence" value="ECO:0007669"/>
    <property type="project" value="UniProtKB-KW"/>
</dbReference>
<keyword evidence="1" id="KW-0479">Metal-binding</keyword>
<dbReference type="EMBL" id="JASAOG010000005">
    <property type="protein sequence ID" value="KAK0068499.1"/>
    <property type="molecule type" value="Genomic_DNA"/>
</dbReference>
<gene>
    <name evidence="8" type="ORF">Bpfe_002434</name>
</gene>
<sequence length="314" mass="35364">MSSLVAFDLQMTNYSDICTALYCYDPSEFQCKFRPALAGTSCGSDKVCKQGKCVFEPSAPKVNENCMFGDSRMSSYENCSTSITKFNGHCYDSVRHRRCCHSCAAVFRNISGCEYGDEYSYCHPISCFNTFYFKKCCYTCRNHRNLTDSTHNSTSVMTTVKSECLYDLSRYCIVSLCSMESIRKLCCYTCKHYTQRSTVSVASCLYGDISKSCWPSDCSNSRLRLLCCDTCRNYNYQTNTATTFIQQYRNNIVGMVTGTVMYVIVGIVTGTVMYMTVGMVTGTVMYVIVGMVTGTVMYVIVGMVASWHCHVRDC</sequence>
<keyword evidence="8" id="KW-0645">Protease</keyword>
<feature type="transmembrane region" description="Helical" evidence="6">
    <location>
        <begin position="252"/>
        <end position="277"/>
    </location>
</feature>
<keyword evidence="4" id="KW-1015">Disulfide bond</keyword>
<evidence type="ECO:0000259" key="7">
    <source>
        <dbReference type="Pfam" id="PF17771"/>
    </source>
</evidence>
<feature type="domain" description="ADAMTS cysteine-rich" evidence="7">
    <location>
        <begin position="14"/>
        <end position="54"/>
    </location>
</feature>
<protein>
    <submittedName>
        <fullName evidence="8">A disintegrin and metalloproteinase with thrombospondin motifs 7</fullName>
    </submittedName>
</protein>
<evidence type="ECO:0000256" key="4">
    <source>
        <dbReference type="ARBA" id="ARBA00023157"/>
    </source>
</evidence>
<reference evidence="8" key="2">
    <citation type="submission" date="2023-04" db="EMBL/GenBank/DDBJ databases">
        <authorList>
            <person name="Bu L."/>
            <person name="Lu L."/>
            <person name="Laidemitt M.R."/>
            <person name="Zhang S.M."/>
            <person name="Mutuku M."/>
            <person name="Mkoji G."/>
            <person name="Steinauer M."/>
            <person name="Loker E.S."/>
        </authorList>
    </citation>
    <scope>NUCLEOTIDE SEQUENCE</scope>
    <source>
        <strain evidence="8">KasaAsao</strain>
        <tissue evidence="8">Whole Snail</tissue>
    </source>
</reference>
<keyword evidence="6" id="KW-0472">Membrane</keyword>
<reference evidence="8" key="1">
    <citation type="journal article" date="2023" name="PLoS Negl. Trop. Dis.">
        <title>A genome sequence for Biomphalaria pfeifferi, the major vector snail for the human-infecting parasite Schistosoma mansoni.</title>
        <authorList>
            <person name="Bu L."/>
            <person name="Lu L."/>
            <person name="Laidemitt M.R."/>
            <person name="Zhang S.M."/>
            <person name="Mutuku M."/>
            <person name="Mkoji G."/>
            <person name="Steinauer M."/>
            <person name="Loker E.S."/>
        </authorList>
    </citation>
    <scope>NUCLEOTIDE SEQUENCE</scope>
    <source>
        <strain evidence="8">KasaAsao</strain>
    </source>
</reference>
<evidence type="ECO:0000256" key="6">
    <source>
        <dbReference type="SAM" id="Phobius"/>
    </source>
</evidence>
<name>A0AAD8CA34_BIOPF</name>
<dbReference type="Pfam" id="PF17771">
    <property type="entry name" value="ADAMTS_CR_2"/>
    <property type="match status" value="1"/>
</dbReference>
<keyword evidence="6" id="KW-1133">Transmembrane helix</keyword>
<evidence type="ECO:0000313" key="9">
    <source>
        <dbReference type="Proteomes" id="UP001233172"/>
    </source>
</evidence>
<dbReference type="Gene3D" id="3.40.1620.60">
    <property type="match status" value="1"/>
</dbReference>
<evidence type="ECO:0000256" key="1">
    <source>
        <dbReference type="ARBA" id="ARBA00022723"/>
    </source>
</evidence>
<keyword evidence="3" id="KW-0862">Zinc</keyword>